<keyword evidence="8" id="KW-0548">Nucleotidyltransferase</keyword>
<name>A0A1Q2SR60_9BROM</name>
<dbReference type="InterPro" id="IPR047309">
    <property type="entry name" value="Bromoviridae_RdRp"/>
</dbReference>
<sequence length="861" mass="97100">MAFPAPAFSLANLLNGSYGVDTPEDVERVRSEQREEAAAVLRNYEPLPAADVSESVTEDAHSLRIPDGAPAEAVSVEFVTYGAEDYLEKSDDELLIAFETMVKPMRIGQLWCPAFNKGSFISSIAMARALLLVPNTSNRTMKCFEDLVAAIYTKSDFYYDDECETDDNQTDISSRDVPGYSFEPWSRTSGFEPPPICEACDMIMYQCPCFDFNALKKSCAERTFADDYVIEGLDGVVDNATLLSNLGPFLVPVKCQYEKCPTPTVTNPPNLNRATDRVDINLVQSICDSTLPTHSNYDDSFHQVFVESADYSIDLDHVRLRQSDLIAKIPDSGHMIPVLNTGSGHKRVGTTKEVLTAIKKRNADVPELGDSVNLSRLSKAVAERFFISYINGNSLASSNFVNVVSNFHDYMEKWKSSGLSYDDLPDLHAENLQFYDHMIKSDVKPVVSDTLNIDRPVPATITYHKKGITSQFSPLFTALFERFQRCLRERIILPVGKISSLEMPGFDVKGKHCLEIDLSKFDKSQGEFHLLIQEHILNGLGCPAPITKWWCDFHRFSYIRDRRAGVGMPISFQRRTGDAFTYFGNTIVTMAEFAWCYDTDQFEKLLFSGDDSLGFSVLPPVGDPSKFTTLFNMEAKVMEPAVPYICSKFLLSDEFGNTFSVPDPLREVQRLGTKKIPYSDNDEFLYAHFMSFVDRLKFLDRMSQSCIDQLSLFFELKYKKSGEEAALMLGAFKKYTANFQSYKELYYSDRRQCELINSFCCLELKIERSESIKQRKKKNGFERRRDDKRRTPTGPYDGGEEAETKVSQAESTGTGLQKSQREGAFKSQTVPLLTILSGKLFGADRTDRAWPPCKYGGVARV</sequence>
<organism evidence="13">
    <name type="scientific">Cucumber mosaic virus</name>
    <name type="common">cucumber mosaic cucumovirus</name>
    <dbReference type="NCBI Taxonomy" id="12305"/>
    <lineage>
        <taxon>Viruses</taxon>
        <taxon>Riboviria</taxon>
        <taxon>Orthornavirae</taxon>
        <taxon>Kitrinoviricota</taxon>
        <taxon>Alsuviricetes</taxon>
        <taxon>Martellivirales</taxon>
        <taxon>Bromoviridae</taxon>
        <taxon>Cucumovirus</taxon>
        <taxon>Cucumovirus CMV</taxon>
    </lineage>
</organism>
<proteinExistence type="inferred from homology"/>
<feature type="domain" description="RdRp catalytic" evidence="12">
    <location>
        <begin position="511"/>
        <end position="624"/>
    </location>
</feature>
<comment type="function">
    <text evidence="1">RNA-dependent RNA polymerase which replicates the viral genome composed of 3 RNA segments, RNA1, RNA2 and RNA3.</text>
</comment>
<evidence type="ECO:0000256" key="7">
    <source>
        <dbReference type="ARBA" id="ARBA00022679"/>
    </source>
</evidence>
<dbReference type="GO" id="GO:0039690">
    <property type="term" value="P:positive stranded viral RNA replication"/>
    <property type="evidence" value="ECO:0007669"/>
    <property type="project" value="InterPro"/>
</dbReference>
<dbReference type="EMBL" id="LC066448">
    <property type="protein sequence ID" value="BAW81815.1"/>
    <property type="molecule type" value="Genomic_RNA"/>
</dbReference>
<dbReference type="Pfam" id="PF00978">
    <property type="entry name" value="RdRP_2"/>
    <property type="match status" value="1"/>
</dbReference>
<evidence type="ECO:0000256" key="11">
    <source>
        <dbReference type="SAM" id="MobiDB-lite"/>
    </source>
</evidence>
<evidence type="ECO:0000256" key="4">
    <source>
        <dbReference type="ARBA" id="ARBA00012494"/>
    </source>
</evidence>
<evidence type="ECO:0000256" key="9">
    <source>
        <dbReference type="ARBA" id="ARBA00022741"/>
    </source>
</evidence>
<reference evidence="13" key="1">
    <citation type="journal article" date="2016" name="Virology">
        <title>Temporal analysis of reassortment and molecular evolution of Cucumber mosaic virus: Extra clues from its segmented genome.</title>
        <authorList>
            <person name="Ohshima K."/>
            <person name="Matsumoto K."/>
            <person name="Yasaka R."/>
            <person name="Nishiyama M."/>
            <person name="Soejima K."/>
            <person name="Korkmaz S."/>
            <person name="Ho S.Y.W."/>
            <person name="Gibbs A.J."/>
            <person name="Takeshita M."/>
        </authorList>
    </citation>
    <scope>NUCLEOTIDE SEQUENCE [LARGE SCALE GENOMIC DNA]</scope>
    <source>
        <strain evidence="13">TRT611J</strain>
    </source>
</reference>
<dbReference type="PROSITE" id="PS50507">
    <property type="entry name" value="RDRP_SSRNA_POS"/>
    <property type="match status" value="1"/>
</dbReference>
<comment type="subunit">
    <text evidence="3">Interacts with replication protein 1a.</text>
</comment>
<dbReference type="EC" id="2.7.7.48" evidence="4"/>
<dbReference type="InterPro" id="IPR007094">
    <property type="entry name" value="RNA-dir_pol_PSvirus"/>
</dbReference>
<evidence type="ECO:0000256" key="10">
    <source>
        <dbReference type="ARBA" id="ARBA00022953"/>
    </source>
</evidence>
<keyword evidence="7" id="KW-0808">Transferase</keyword>
<dbReference type="SUPFAM" id="SSF56672">
    <property type="entry name" value="DNA/RNA polymerases"/>
    <property type="match status" value="1"/>
</dbReference>
<dbReference type="GO" id="GO:0000166">
    <property type="term" value="F:nucleotide binding"/>
    <property type="evidence" value="ECO:0007669"/>
    <property type="project" value="UniProtKB-KW"/>
</dbReference>
<dbReference type="GO" id="GO:0003968">
    <property type="term" value="F:RNA-directed RNA polymerase activity"/>
    <property type="evidence" value="ECO:0007669"/>
    <property type="project" value="UniProtKB-KW"/>
</dbReference>
<dbReference type="GO" id="GO:0003723">
    <property type="term" value="F:RNA binding"/>
    <property type="evidence" value="ECO:0007669"/>
    <property type="project" value="InterPro"/>
</dbReference>
<evidence type="ECO:0000313" key="13">
    <source>
        <dbReference type="EMBL" id="BAW81815.1"/>
    </source>
</evidence>
<feature type="compositionally biased region" description="Basic and acidic residues" evidence="11">
    <location>
        <begin position="775"/>
        <end position="790"/>
    </location>
</feature>
<dbReference type="GO" id="GO:0006351">
    <property type="term" value="P:DNA-templated transcription"/>
    <property type="evidence" value="ECO:0007669"/>
    <property type="project" value="InterPro"/>
</dbReference>
<dbReference type="Proteomes" id="UP000246873">
    <property type="component" value="Genome"/>
</dbReference>
<evidence type="ECO:0000256" key="1">
    <source>
        <dbReference type="ARBA" id="ARBA00002542"/>
    </source>
</evidence>
<dbReference type="InterPro" id="IPR001788">
    <property type="entry name" value="RNA-dep_RNA_pol_alsuvir"/>
</dbReference>
<feature type="compositionally biased region" description="Polar residues" evidence="11">
    <location>
        <begin position="805"/>
        <end position="818"/>
    </location>
</feature>
<keyword evidence="10" id="KW-0693">Viral RNA replication</keyword>
<dbReference type="InterPro" id="IPR043502">
    <property type="entry name" value="DNA/RNA_pol_sf"/>
</dbReference>
<evidence type="ECO:0000256" key="5">
    <source>
        <dbReference type="ARBA" id="ARBA00018640"/>
    </source>
</evidence>
<dbReference type="CDD" id="cd23252">
    <property type="entry name" value="Bromoviridae_RdRp"/>
    <property type="match status" value="1"/>
</dbReference>
<evidence type="ECO:0000256" key="3">
    <source>
        <dbReference type="ARBA" id="ARBA00011754"/>
    </source>
</evidence>
<feature type="region of interest" description="Disordered" evidence="11">
    <location>
        <begin position="775"/>
        <end position="824"/>
    </location>
</feature>
<evidence type="ECO:0000256" key="2">
    <source>
        <dbReference type="ARBA" id="ARBA00005418"/>
    </source>
</evidence>
<evidence type="ECO:0000256" key="6">
    <source>
        <dbReference type="ARBA" id="ARBA00022484"/>
    </source>
</evidence>
<evidence type="ECO:0000256" key="8">
    <source>
        <dbReference type="ARBA" id="ARBA00022695"/>
    </source>
</evidence>
<evidence type="ECO:0000259" key="12">
    <source>
        <dbReference type="PROSITE" id="PS50507"/>
    </source>
</evidence>
<comment type="similarity">
    <text evidence="2">Belongs to the ssRNA positive-strand viruses RNA-directed RNA polymerase family.</text>
</comment>
<keyword evidence="9" id="KW-0547">Nucleotide-binding</keyword>
<protein>
    <recommendedName>
        <fullName evidence="5">RNA-directed RNA polymerase 2a</fullName>
        <ecNumber evidence="4">2.7.7.48</ecNumber>
    </recommendedName>
</protein>
<keyword evidence="6" id="KW-0696">RNA-directed RNA polymerase</keyword>
<accession>A0A1Q2SR60</accession>